<dbReference type="Gene3D" id="1.10.287.130">
    <property type="match status" value="1"/>
</dbReference>
<dbReference type="GO" id="GO:0000155">
    <property type="term" value="F:phosphorelay sensor kinase activity"/>
    <property type="evidence" value="ECO:0007669"/>
    <property type="project" value="InterPro"/>
</dbReference>
<feature type="domain" description="Histidine kinase" evidence="10">
    <location>
        <begin position="456"/>
        <end position="666"/>
    </location>
</feature>
<protein>
    <recommendedName>
        <fullName evidence="2">histidine kinase</fullName>
        <ecNumber evidence="2">2.7.13.3</ecNumber>
    </recommendedName>
</protein>
<name>A0A5S5AQ66_9FIRM</name>
<evidence type="ECO:0000256" key="5">
    <source>
        <dbReference type="ARBA" id="ARBA00022741"/>
    </source>
</evidence>
<dbReference type="InterPro" id="IPR036097">
    <property type="entry name" value="HisK_dim/P_sf"/>
</dbReference>
<feature type="transmembrane region" description="Helical" evidence="9">
    <location>
        <begin position="287"/>
        <end position="309"/>
    </location>
</feature>
<dbReference type="Pfam" id="PF00512">
    <property type="entry name" value="HisKA"/>
    <property type="match status" value="1"/>
</dbReference>
<dbReference type="Pfam" id="PF02518">
    <property type="entry name" value="HATPase_c"/>
    <property type="match status" value="1"/>
</dbReference>
<keyword evidence="8" id="KW-0902">Two-component regulatory system</keyword>
<keyword evidence="5" id="KW-0547">Nucleotide-binding</keyword>
<sequence length="674" mass="76588">MSFFRSKAFFYLPLSLILILIAFFIIQIIKISTGDVRLTEEERNYLLKKGKIVYGAHINAPPLRYVDESDGQYKGLVIDYLHALSIELGVNIETRPYLWTEALGRLESGRTDICDMFESSERSKKYLFTKPIYNLRGVVAVRSNNKEILKPADLDKRVVALEKGDYTNEFFAGNFPGARILYVDDIKQAMDLLSAGRVDAVAGDEPVVLYFINKMGLEGVVDVLDHPLYEKPVVFGVSRSEADLVPILNKGIDRINGKNVLEKIQQKWFGLSTSIIVRKDTSNINRYLMPISVILVLVMAFFAVINHSLKKEVYLRTRDLEISKNHLQTIFDGIEQMIAVVSEDLSIIDANKNFQQFTAKPLDVLKNMKMCDAAGVFCRKDCSCCIFRKCIDEPLKNCEFKAGDKIYSISTYNLRNQSLSSKKVLVIIDDITIRRFNEIQVLQANKMMAVGQLAAGVAHEIRNPLGIIRTYNYILRNRLPEGDGVAAKSIFEINRAVDRADRIINNLLNFSRIPGERWEWVDLNDFIRDTLELQESYIKKYKISSKIEDKTAFLYYTSVDGMHHIVMNIIANAIDAMKHKGGSLTVEIEDKADGFSVTFADTGEGIKKEHMDHIFNPFFTTKQPGKGTGLGLFITYTEIKKLNGEIFVKSEEGIGTEIRVRIPAKRRSKNEERI</sequence>
<evidence type="ECO:0000256" key="1">
    <source>
        <dbReference type="ARBA" id="ARBA00000085"/>
    </source>
</evidence>
<keyword evidence="6" id="KW-0418">Kinase</keyword>
<dbReference type="SMART" id="SM00062">
    <property type="entry name" value="PBPb"/>
    <property type="match status" value="1"/>
</dbReference>
<dbReference type="SUPFAM" id="SSF55874">
    <property type="entry name" value="ATPase domain of HSP90 chaperone/DNA topoisomerase II/histidine kinase"/>
    <property type="match status" value="1"/>
</dbReference>
<evidence type="ECO:0000256" key="2">
    <source>
        <dbReference type="ARBA" id="ARBA00012438"/>
    </source>
</evidence>
<dbReference type="PANTHER" id="PTHR43065:SF46">
    <property type="entry name" value="C4-DICARBOXYLATE TRANSPORT SENSOR PROTEIN DCTB"/>
    <property type="match status" value="1"/>
</dbReference>
<dbReference type="InterPro" id="IPR005467">
    <property type="entry name" value="His_kinase_dom"/>
</dbReference>
<dbReference type="Pfam" id="PF00497">
    <property type="entry name" value="SBP_bac_3"/>
    <property type="match status" value="1"/>
</dbReference>
<keyword evidence="9" id="KW-0812">Transmembrane</keyword>
<keyword evidence="9" id="KW-0472">Membrane</keyword>
<dbReference type="Gene3D" id="3.30.450.20">
    <property type="entry name" value="PAS domain"/>
    <property type="match status" value="1"/>
</dbReference>
<dbReference type="Gene3D" id="3.40.190.10">
    <property type="entry name" value="Periplasmic binding protein-like II"/>
    <property type="match status" value="2"/>
</dbReference>
<proteinExistence type="predicted"/>
<dbReference type="Proteomes" id="UP000322294">
    <property type="component" value="Unassembled WGS sequence"/>
</dbReference>
<comment type="catalytic activity">
    <reaction evidence="1">
        <text>ATP + protein L-histidine = ADP + protein N-phospho-L-histidine.</text>
        <dbReference type="EC" id="2.7.13.3"/>
    </reaction>
</comment>
<dbReference type="CDD" id="cd00082">
    <property type="entry name" value="HisKA"/>
    <property type="match status" value="1"/>
</dbReference>
<dbReference type="SUPFAM" id="SSF47384">
    <property type="entry name" value="Homodimeric domain of signal transducing histidine kinase"/>
    <property type="match status" value="1"/>
</dbReference>
<evidence type="ECO:0000256" key="6">
    <source>
        <dbReference type="ARBA" id="ARBA00022777"/>
    </source>
</evidence>
<gene>
    <name evidence="11" type="ORF">LZ11_01512</name>
</gene>
<evidence type="ECO:0000256" key="9">
    <source>
        <dbReference type="SAM" id="Phobius"/>
    </source>
</evidence>
<feature type="transmembrane region" description="Helical" evidence="9">
    <location>
        <begin position="9"/>
        <end position="29"/>
    </location>
</feature>
<accession>A0A5S5AQ66</accession>
<dbReference type="EC" id="2.7.13.3" evidence="2"/>
<evidence type="ECO:0000313" key="12">
    <source>
        <dbReference type="Proteomes" id="UP000322294"/>
    </source>
</evidence>
<dbReference type="SUPFAM" id="SSF53850">
    <property type="entry name" value="Periplasmic binding protein-like II"/>
    <property type="match status" value="1"/>
</dbReference>
<dbReference type="PRINTS" id="PR00344">
    <property type="entry name" value="BCTRLSENSOR"/>
</dbReference>
<dbReference type="RefSeq" id="WP_148867262.1">
    <property type="nucleotide sequence ID" value="NZ_VNHO01000014.1"/>
</dbReference>
<keyword evidence="9" id="KW-1133">Transmembrane helix</keyword>
<dbReference type="SMART" id="SM00388">
    <property type="entry name" value="HisKA"/>
    <property type="match status" value="1"/>
</dbReference>
<keyword evidence="4" id="KW-0808">Transferase</keyword>
<evidence type="ECO:0000259" key="10">
    <source>
        <dbReference type="PROSITE" id="PS50109"/>
    </source>
</evidence>
<dbReference type="InterPro" id="IPR003594">
    <property type="entry name" value="HATPase_dom"/>
</dbReference>
<evidence type="ECO:0000313" key="11">
    <source>
        <dbReference type="EMBL" id="TYP53789.1"/>
    </source>
</evidence>
<dbReference type="EMBL" id="VNHO01000014">
    <property type="protein sequence ID" value="TYP53789.1"/>
    <property type="molecule type" value="Genomic_DNA"/>
</dbReference>
<comment type="caution">
    <text evidence="11">The sequence shown here is derived from an EMBL/GenBank/DDBJ whole genome shotgun (WGS) entry which is preliminary data.</text>
</comment>
<organism evidence="11 12">
    <name type="scientific">Thermosediminibacter litoriperuensis</name>
    <dbReference type="NCBI Taxonomy" id="291989"/>
    <lineage>
        <taxon>Bacteria</taxon>
        <taxon>Bacillati</taxon>
        <taxon>Bacillota</taxon>
        <taxon>Clostridia</taxon>
        <taxon>Thermosediminibacterales</taxon>
        <taxon>Thermosediminibacteraceae</taxon>
        <taxon>Thermosediminibacter</taxon>
    </lineage>
</organism>
<dbReference type="AlphaFoldDB" id="A0A5S5AQ66"/>
<reference evidence="11 12" key="1">
    <citation type="submission" date="2019-07" db="EMBL/GenBank/DDBJ databases">
        <title>Genomic Encyclopedia of Type Strains, Phase I: the one thousand microbial genomes (KMG-I) project.</title>
        <authorList>
            <person name="Kyrpides N."/>
        </authorList>
    </citation>
    <scope>NUCLEOTIDE SEQUENCE [LARGE SCALE GENOMIC DNA]</scope>
    <source>
        <strain evidence="11 12">DSM 16647</strain>
    </source>
</reference>
<evidence type="ECO:0000256" key="3">
    <source>
        <dbReference type="ARBA" id="ARBA00022553"/>
    </source>
</evidence>
<evidence type="ECO:0000256" key="4">
    <source>
        <dbReference type="ARBA" id="ARBA00022679"/>
    </source>
</evidence>
<keyword evidence="7" id="KW-0067">ATP-binding</keyword>
<evidence type="ECO:0000256" key="7">
    <source>
        <dbReference type="ARBA" id="ARBA00022840"/>
    </source>
</evidence>
<dbReference type="Gene3D" id="3.30.565.10">
    <property type="entry name" value="Histidine kinase-like ATPase, C-terminal domain"/>
    <property type="match status" value="1"/>
</dbReference>
<dbReference type="OrthoDB" id="9796330at2"/>
<dbReference type="CDD" id="cd01007">
    <property type="entry name" value="PBP2_BvgS_HisK_like"/>
    <property type="match status" value="1"/>
</dbReference>
<dbReference type="InterPro" id="IPR004358">
    <property type="entry name" value="Sig_transdc_His_kin-like_C"/>
</dbReference>
<dbReference type="GO" id="GO:0005524">
    <property type="term" value="F:ATP binding"/>
    <property type="evidence" value="ECO:0007669"/>
    <property type="project" value="UniProtKB-KW"/>
</dbReference>
<dbReference type="InterPro" id="IPR001638">
    <property type="entry name" value="Solute-binding_3/MltF_N"/>
</dbReference>
<dbReference type="PROSITE" id="PS50109">
    <property type="entry name" value="HIS_KIN"/>
    <property type="match status" value="1"/>
</dbReference>
<dbReference type="InterPro" id="IPR003661">
    <property type="entry name" value="HisK_dim/P_dom"/>
</dbReference>
<dbReference type="SMART" id="SM00387">
    <property type="entry name" value="HATPase_c"/>
    <property type="match status" value="1"/>
</dbReference>
<keyword evidence="12" id="KW-1185">Reference proteome</keyword>
<keyword evidence="3" id="KW-0597">Phosphoprotein</keyword>
<dbReference type="PANTHER" id="PTHR43065">
    <property type="entry name" value="SENSOR HISTIDINE KINASE"/>
    <property type="match status" value="1"/>
</dbReference>
<evidence type="ECO:0000256" key="8">
    <source>
        <dbReference type="ARBA" id="ARBA00023012"/>
    </source>
</evidence>
<dbReference type="InterPro" id="IPR036890">
    <property type="entry name" value="HATPase_C_sf"/>
</dbReference>